<dbReference type="EMBL" id="AKHW03003608">
    <property type="protein sequence ID" value="KYO34098.1"/>
    <property type="molecule type" value="Genomic_DNA"/>
</dbReference>
<proteinExistence type="predicted"/>
<accession>A0A151NB97</accession>
<name>A0A151NB97_ALLMI</name>
<evidence type="ECO:0000313" key="1">
    <source>
        <dbReference type="EMBL" id="KYO34098.1"/>
    </source>
</evidence>
<gene>
    <name evidence="1" type="ORF">Y1Q_0020319</name>
</gene>
<keyword evidence="2" id="KW-1185">Reference proteome</keyword>
<evidence type="ECO:0000313" key="2">
    <source>
        <dbReference type="Proteomes" id="UP000050525"/>
    </source>
</evidence>
<dbReference type="AlphaFoldDB" id="A0A151NB97"/>
<comment type="caution">
    <text evidence="1">The sequence shown here is derived from an EMBL/GenBank/DDBJ whole genome shotgun (WGS) entry which is preliminary data.</text>
</comment>
<dbReference type="Proteomes" id="UP000050525">
    <property type="component" value="Unassembled WGS sequence"/>
</dbReference>
<reference evidence="1 2" key="1">
    <citation type="journal article" date="2012" name="Genome Biol.">
        <title>Sequencing three crocodilian genomes to illuminate the evolution of archosaurs and amniotes.</title>
        <authorList>
            <person name="St John J.A."/>
            <person name="Braun E.L."/>
            <person name="Isberg S.R."/>
            <person name="Miles L.G."/>
            <person name="Chong A.Y."/>
            <person name="Gongora J."/>
            <person name="Dalzell P."/>
            <person name="Moran C."/>
            <person name="Bed'hom B."/>
            <person name="Abzhanov A."/>
            <person name="Burgess S.C."/>
            <person name="Cooksey A.M."/>
            <person name="Castoe T.A."/>
            <person name="Crawford N.G."/>
            <person name="Densmore L.D."/>
            <person name="Drew J.C."/>
            <person name="Edwards S.V."/>
            <person name="Faircloth B.C."/>
            <person name="Fujita M.K."/>
            <person name="Greenwold M.J."/>
            <person name="Hoffmann F.G."/>
            <person name="Howard J.M."/>
            <person name="Iguchi T."/>
            <person name="Janes D.E."/>
            <person name="Khan S.Y."/>
            <person name="Kohno S."/>
            <person name="de Koning A.J."/>
            <person name="Lance S.L."/>
            <person name="McCarthy F.M."/>
            <person name="McCormack J.E."/>
            <person name="Merchant M.E."/>
            <person name="Peterson D.G."/>
            <person name="Pollock D.D."/>
            <person name="Pourmand N."/>
            <person name="Raney B.J."/>
            <person name="Roessler K.A."/>
            <person name="Sanford J.R."/>
            <person name="Sawyer R.H."/>
            <person name="Schmidt C.J."/>
            <person name="Triplett E.W."/>
            <person name="Tuberville T.D."/>
            <person name="Venegas-Anaya M."/>
            <person name="Howard J.T."/>
            <person name="Jarvis E.D."/>
            <person name="Guillette L.J.Jr."/>
            <person name="Glenn T.C."/>
            <person name="Green R.E."/>
            <person name="Ray D.A."/>
        </authorList>
    </citation>
    <scope>NUCLEOTIDE SEQUENCE [LARGE SCALE GENOMIC DNA]</scope>
    <source>
        <strain evidence="1">KSC_2009_1</strain>
    </source>
</reference>
<sequence length="98" mass="10344">MYVLPPQCARAEYPSFFSSPKECYQPRGLGLNSRSWGAGPEVIPSNAGSGSGPAELKCMLGIEGSVVAAVHAGYGGPSSTRQQVKAHWWSGDITMETV</sequence>
<protein>
    <submittedName>
        <fullName evidence="1">Uncharacterized protein</fullName>
    </submittedName>
</protein>
<organism evidence="1 2">
    <name type="scientific">Alligator mississippiensis</name>
    <name type="common">American alligator</name>
    <dbReference type="NCBI Taxonomy" id="8496"/>
    <lineage>
        <taxon>Eukaryota</taxon>
        <taxon>Metazoa</taxon>
        <taxon>Chordata</taxon>
        <taxon>Craniata</taxon>
        <taxon>Vertebrata</taxon>
        <taxon>Euteleostomi</taxon>
        <taxon>Archelosauria</taxon>
        <taxon>Archosauria</taxon>
        <taxon>Crocodylia</taxon>
        <taxon>Alligatoridae</taxon>
        <taxon>Alligatorinae</taxon>
        <taxon>Alligator</taxon>
    </lineage>
</organism>